<feature type="transmembrane region" description="Helical" evidence="1">
    <location>
        <begin position="24"/>
        <end position="43"/>
    </location>
</feature>
<keyword evidence="1" id="KW-0812">Transmembrane</keyword>
<dbReference type="AlphaFoldDB" id="A0A0F6YGR4"/>
<evidence type="ECO:0000313" key="2">
    <source>
        <dbReference type="EMBL" id="AKF04991.1"/>
    </source>
</evidence>
<protein>
    <submittedName>
        <fullName evidence="2">Uncharacterized protein</fullName>
    </submittedName>
</protein>
<dbReference type="KEGG" id="samy:DB32_002140"/>
<dbReference type="RefSeq" id="WP_053232275.1">
    <property type="nucleotide sequence ID" value="NZ_CP011125.1"/>
</dbReference>
<keyword evidence="1" id="KW-1133">Transmembrane helix</keyword>
<evidence type="ECO:0000256" key="1">
    <source>
        <dbReference type="SAM" id="Phobius"/>
    </source>
</evidence>
<proteinExistence type="predicted"/>
<feature type="transmembrane region" description="Helical" evidence="1">
    <location>
        <begin position="74"/>
        <end position="96"/>
    </location>
</feature>
<keyword evidence="1" id="KW-0472">Membrane</keyword>
<organism evidence="2 3">
    <name type="scientific">Sandaracinus amylolyticus</name>
    <dbReference type="NCBI Taxonomy" id="927083"/>
    <lineage>
        <taxon>Bacteria</taxon>
        <taxon>Pseudomonadati</taxon>
        <taxon>Myxococcota</taxon>
        <taxon>Polyangia</taxon>
        <taxon>Polyangiales</taxon>
        <taxon>Sandaracinaceae</taxon>
        <taxon>Sandaracinus</taxon>
    </lineage>
</organism>
<name>A0A0F6YGR4_9BACT</name>
<accession>A0A0F6YGR4</accession>
<gene>
    <name evidence="2" type="ORF">DB32_002140</name>
</gene>
<keyword evidence="3" id="KW-1185">Reference proteome</keyword>
<evidence type="ECO:0000313" key="3">
    <source>
        <dbReference type="Proteomes" id="UP000034883"/>
    </source>
</evidence>
<dbReference type="Proteomes" id="UP000034883">
    <property type="component" value="Chromosome"/>
</dbReference>
<reference evidence="2 3" key="1">
    <citation type="submission" date="2015-03" db="EMBL/GenBank/DDBJ databases">
        <title>Genome assembly of Sandaracinus amylolyticus DSM 53668.</title>
        <authorList>
            <person name="Sharma G."/>
            <person name="Subramanian S."/>
        </authorList>
    </citation>
    <scope>NUCLEOTIDE SEQUENCE [LARGE SCALE GENOMIC DNA]</scope>
    <source>
        <strain evidence="2 3">DSM 53668</strain>
    </source>
</reference>
<sequence>MANLNMGGFTTADAGEGNVSLPKAAIGAVAGAFAVGLLYGIIGRFVGEYSYVAFLIGAASGVGSMKLGGGRSMVAGGIAAASTLAAVLFAKVIVGAPEGWSWLEYHTQMFDIIFCYVAAPVAAFFAAGTDQARELLKKLPV</sequence>
<dbReference type="EMBL" id="CP011125">
    <property type="protein sequence ID" value="AKF04991.1"/>
    <property type="molecule type" value="Genomic_DNA"/>
</dbReference>
<feature type="transmembrane region" description="Helical" evidence="1">
    <location>
        <begin position="108"/>
        <end position="128"/>
    </location>
</feature>